<evidence type="ECO:0000259" key="1">
    <source>
        <dbReference type="Pfam" id="PF16742"/>
    </source>
</evidence>
<dbReference type="InterPro" id="IPR031951">
    <property type="entry name" value="IL17R_D_N"/>
</dbReference>
<dbReference type="AlphaFoldDB" id="A0A8D1SU65"/>
<sequence length="111" mass="12374">MNLESKKMFKSNCSRSPNSLDCTTYLSPVGKHVIADAQNITISQYACHDQVAVTILWSPGALGIEFLKGFRVILEELKSEGRQCQQLILKDPKQLNSSFKRAVSHTRGMCS</sequence>
<evidence type="ECO:0000313" key="3">
    <source>
        <dbReference type="Proteomes" id="UP000694723"/>
    </source>
</evidence>
<dbReference type="Pfam" id="PF16742">
    <property type="entry name" value="IL17R_D_N"/>
    <property type="match status" value="1"/>
</dbReference>
<name>A0A8D1SU65_PIG</name>
<protein>
    <recommendedName>
        <fullName evidence="1">Interleukin 17 receptor D N-terminal domain-containing protein</fullName>
    </recommendedName>
</protein>
<organism evidence="2 3">
    <name type="scientific">Sus scrofa</name>
    <name type="common">Pig</name>
    <dbReference type="NCBI Taxonomy" id="9823"/>
    <lineage>
        <taxon>Eukaryota</taxon>
        <taxon>Metazoa</taxon>
        <taxon>Chordata</taxon>
        <taxon>Craniata</taxon>
        <taxon>Vertebrata</taxon>
        <taxon>Euteleostomi</taxon>
        <taxon>Mammalia</taxon>
        <taxon>Eutheria</taxon>
        <taxon>Laurasiatheria</taxon>
        <taxon>Artiodactyla</taxon>
        <taxon>Suina</taxon>
        <taxon>Suidae</taxon>
        <taxon>Sus</taxon>
    </lineage>
</organism>
<accession>A0A8D1SU65</accession>
<reference evidence="2" key="1">
    <citation type="submission" date="2025-08" db="UniProtKB">
        <authorList>
            <consortium name="Ensembl"/>
        </authorList>
    </citation>
    <scope>IDENTIFICATION</scope>
</reference>
<dbReference type="Ensembl" id="ENSSSCT00060007603.1">
    <property type="protein sequence ID" value="ENSSSCP00060002715.1"/>
    <property type="gene ID" value="ENSSSCG00060006003.1"/>
</dbReference>
<dbReference type="Proteomes" id="UP000694723">
    <property type="component" value="Unplaced"/>
</dbReference>
<proteinExistence type="predicted"/>
<evidence type="ECO:0000313" key="2">
    <source>
        <dbReference type="Ensembl" id="ENSSSCP00060002715.1"/>
    </source>
</evidence>
<feature type="domain" description="Interleukin 17 receptor D N-terminal" evidence="1">
    <location>
        <begin position="20"/>
        <end position="106"/>
    </location>
</feature>